<dbReference type="PANTHER" id="PTHR11439:SF442">
    <property type="entry name" value="CYSTEINE-RICH RLK (RECEPTOR-LIKE PROTEIN KINASE) 8"/>
    <property type="match status" value="1"/>
</dbReference>
<evidence type="ECO:0000313" key="3">
    <source>
        <dbReference type="Proteomes" id="UP001165190"/>
    </source>
</evidence>
<keyword evidence="3" id="KW-1185">Reference proteome</keyword>
<dbReference type="GO" id="GO:0016301">
    <property type="term" value="F:kinase activity"/>
    <property type="evidence" value="ECO:0007669"/>
    <property type="project" value="UniProtKB-KW"/>
</dbReference>
<gene>
    <name evidence="2" type="ORF">HRI_001404700</name>
</gene>
<dbReference type="Pfam" id="PF07727">
    <property type="entry name" value="RVT_2"/>
    <property type="match status" value="1"/>
</dbReference>
<dbReference type="CDD" id="cd09272">
    <property type="entry name" value="RNase_HI_RT_Ty1"/>
    <property type="match status" value="1"/>
</dbReference>
<reference evidence="2" key="1">
    <citation type="submission" date="2023-05" db="EMBL/GenBank/DDBJ databases">
        <title>Genome and transcriptome analyses reveal genes involved in the formation of fine ridges on petal epidermal cells in Hibiscus trionum.</title>
        <authorList>
            <person name="Koshimizu S."/>
            <person name="Masuda S."/>
            <person name="Ishii T."/>
            <person name="Shirasu K."/>
            <person name="Hoshino A."/>
            <person name="Arita M."/>
        </authorList>
    </citation>
    <scope>NUCLEOTIDE SEQUENCE</scope>
    <source>
        <strain evidence="2">Hamamatsu line</strain>
    </source>
</reference>
<dbReference type="OrthoDB" id="1715131at2759"/>
<evidence type="ECO:0000259" key="1">
    <source>
        <dbReference type="Pfam" id="PF07727"/>
    </source>
</evidence>
<accession>A0A9W7HH15</accession>
<name>A0A9W7HH15_HIBTR</name>
<protein>
    <submittedName>
        <fullName evidence="2">Cysteine-rich RLK (RECEPTOR-like protein kinase) 8</fullName>
    </submittedName>
</protein>
<keyword evidence="2" id="KW-0808">Transferase</keyword>
<proteinExistence type="predicted"/>
<evidence type="ECO:0000313" key="2">
    <source>
        <dbReference type="EMBL" id="GMI77354.1"/>
    </source>
</evidence>
<dbReference type="AlphaFoldDB" id="A0A9W7HH15"/>
<feature type="domain" description="Reverse transcriptase Ty1/copia-type" evidence="1">
    <location>
        <begin position="5"/>
        <end position="88"/>
    </location>
</feature>
<dbReference type="InterPro" id="IPR043502">
    <property type="entry name" value="DNA/RNA_pol_sf"/>
</dbReference>
<dbReference type="SUPFAM" id="SSF56672">
    <property type="entry name" value="DNA/RNA polymerases"/>
    <property type="match status" value="1"/>
</dbReference>
<dbReference type="InterPro" id="IPR013103">
    <property type="entry name" value="RVT_2"/>
</dbReference>
<organism evidence="2 3">
    <name type="scientific">Hibiscus trionum</name>
    <name type="common">Flower of an hour</name>
    <dbReference type="NCBI Taxonomy" id="183268"/>
    <lineage>
        <taxon>Eukaryota</taxon>
        <taxon>Viridiplantae</taxon>
        <taxon>Streptophyta</taxon>
        <taxon>Embryophyta</taxon>
        <taxon>Tracheophyta</taxon>
        <taxon>Spermatophyta</taxon>
        <taxon>Magnoliopsida</taxon>
        <taxon>eudicotyledons</taxon>
        <taxon>Gunneridae</taxon>
        <taxon>Pentapetalae</taxon>
        <taxon>rosids</taxon>
        <taxon>malvids</taxon>
        <taxon>Malvales</taxon>
        <taxon>Malvaceae</taxon>
        <taxon>Malvoideae</taxon>
        <taxon>Hibiscus</taxon>
    </lineage>
</organism>
<dbReference type="PANTHER" id="PTHR11439">
    <property type="entry name" value="GAG-POL-RELATED RETROTRANSPOSON"/>
    <property type="match status" value="1"/>
</dbReference>
<dbReference type="EMBL" id="BSYR01000013">
    <property type="protein sequence ID" value="GMI77354.1"/>
    <property type="molecule type" value="Genomic_DNA"/>
</dbReference>
<comment type="caution">
    <text evidence="2">The sequence shown here is derived from an EMBL/GenBank/DDBJ whole genome shotgun (WGS) entry which is preliminary data.</text>
</comment>
<sequence>MYKNDILVVQIYVDDIIFGSTNECHCKEFAKLMQGEFEMSVMRELSFFLGLQIKQKKDVTFINQAKYIKDMLKKFGLENAKPQATPMSSSTKLDKDEGGKCVDSKLYRSMIGSLLYLTASRPDILFSVCLYARFQASPRESHLIAVKRIFRYLRDTPCLGLWYPRDSTFNLHAYSDADYGGCKIDRKSTSGTCQFLGSMLISWFSKKKNSVALSTTEAEYISLGSCCVICLTRNPIQHSRTKHIEIRHHFIRDRVLKEDVVIEYVDTLNQLADIFTKPLDKERFWSLRRELGLASLS</sequence>
<keyword evidence="2" id="KW-0418">Kinase</keyword>
<dbReference type="Proteomes" id="UP001165190">
    <property type="component" value="Unassembled WGS sequence"/>
</dbReference>